<feature type="transmembrane region" description="Helical" evidence="2">
    <location>
        <begin position="53"/>
        <end position="74"/>
    </location>
</feature>
<keyword evidence="2" id="KW-0472">Membrane</keyword>
<reference evidence="3 4" key="1">
    <citation type="submission" date="2019-02" db="EMBL/GenBank/DDBJ databases">
        <title>Genome sequencing of the rare red list fungi Phlebia centrifuga.</title>
        <authorList>
            <person name="Buettner E."/>
            <person name="Kellner H."/>
        </authorList>
    </citation>
    <scope>NUCLEOTIDE SEQUENCE [LARGE SCALE GENOMIC DNA]</scope>
    <source>
        <strain evidence="3 4">DSM 108282</strain>
    </source>
</reference>
<keyword evidence="2" id="KW-0812">Transmembrane</keyword>
<feature type="transmembrane region" description="Helical" evidence="2">
    <location>
        <begin position="26"/>
        <end position="47"/>
    </location>
</feature>
<keyword evidence="4" id="KW-1185">Reference proteome</keyword>
<protein>
    <submittedName>
        <fullName evidence="3">Uncharacterized protein</fullName>
    </submittedName>
</protein>
<keyword evidence="2" id="KW-1133">Transmembrane helix</keyword>
<evidence type="ECO:0000313" key="4">
    <source>
        <dbReference type="Proteomes" id="UP000309038"/>
    </source>
</evidence>
<feature type="transmembrane region" description="Helical" evidence="2">
    <location>
        <begin position="143"/>
        <end position="164"/>
    </location>
</feature>
<feature type="compositionally biased region" description="Basic and acidic residues" evidence="1">
    <location>
        <begin position="199"/>
        <end position="210"/>
    </location>
</feature>
<evidence type="ECO:0000256" key="1">
    <source>
        <dbReference type="SAM" id="MobiDB-lite"/>
    </source>
</evidence>
<dbReference type="AlphaFoldDB" id="A0A4S4KU38"/>
<proteinExistence type="predicted"/>
<name>A0A4S4KU38_9APHY</name>
<dbReference type="Proteomes" id="UP000309038">
    <property type="component" value="Unassembled WGS sequence"/>
</dbReference>
<accession>A0A4S4KU38</accession>
<evidence type="ECO:0000313" key="3">
    <source>
        <dbReference type="EMBL" id="THH02174.1"/>
    </source>
</evidence>
<gene>
    <name evidence="3" type="ORF">EW026_g674</name>
</gene>
<organism evidence="3 4">
    <name type="scientific">Hermanssonia centrifuga</name>
    <dbReference type="NCBI Taxonomy" id="98765"/>
    <lineage>
        <taxon>Eukaryota</taxon>
        <taxon>Fungi</taxon>
        <taxon>Dikarya</taxon>
        <taxon>Basidiomycota</taxon>
        <taxon>Agaricomycotina</taxon>
        <taxon>Agaricomycetes</taxon>
        <taxon>Polyporales</taxon>
        <taxon>Meruliaceae</taxon>
        <taxon>Hermanssonia</taxon>
    </lineage>
</organism>
<feature type="region of interest" description="Disordered" evidence="1">
    <location>
        <begin position="189"/>
        <end position="224"/>
    </location>
</feature>
<feature type="region of interest" description="Disordered" evidence="1">
    <location>
        <begin position="251"/>
        <end position="296"/>
    </location>
</feature>
<feature type="transmembrane region" description="Helical" evidence="2">
    <location>
        <begin position="86"/>
        <end position="105"/>
    </location>
</feature>
<evidence type="ECO:0000256" key="2">
    <source>
        <dbReference type="SAM" id="Phobius"/>
    </source>
</evidence>
<sequence length="296" mass="32357">MKPRDYCCCAIPTVNAGIYITLLEQFTLGIVAGTLSVATPAIVGASTFSAAKWIFAIICYAAAAIQVLGFFGVLKERPIMYRRYTTLHLLVTLGAFSVAAVWIAWSAARHNKAKAKCQTDFFAFTSEASEAETLCNIFPWVDIGLMAGLWVLLAISQLYFYVVISSYGAGQRLDHEKYDSMYDPTNPLTSDIPLNNRGDAWDSRPSDDNIPRNGTGYHDRHDSMGSMDNIMGNSEQKPQYGGYAGTAYPPAQPGVAYTQDPTPTPHAQGGDYYSSSYDANGNMEWPERTQPHPGGS</sequence>
<dbReference type="EMBL" id="SGPJ01000010">
    <property type="protein sequence ID" value="THH02174.1"/>
    <property type="molecule type" value="Genomic_DNA"/>
</dbReference>
<comment type="caution">
    <text evidence="3">The sequence shown here is derived from an EMBL/GenBank/DDBJ whole genome shotgun (WGS) entry which is preliminary data.</text>
</comment>